<dbReference type="Proteomes" id="UP000199039">
    <property type="component" value="Unassembled WGS sequence"/>
</dbReference>
<reference evidence="1 2" key="1">
    <citation type="submission" date="2016-09" db="EMBL/GenBank/DDBJ databases">
        <authorList>
            <person name="Capua I."/>
            <person name="De Benedictis P."/>
            <person name="Joannis T."/>
            <person name="Lombin L.H."/>
            <person name="Cattoli G."/>
        </authorList>
    </citation>
    <scope>NUCLEOTIDE SEQUENCE [LARGE SCALE GENOMIC DNA]</scope>
    <source>
        <strain evidence="1 2">ISLP-3</strain>
    </source>
</reference>
<name>A0A1G6H4F1_9MICO</name>
<dbReference type="OrthoDB" id="162563at2"/>
<protein>
    <recommendedName>
        <fullName evidence="3">DUF2255 family protein</fullName>
    </recommendedName>
</protein>
<dbReference type="RefSeq" id="WP_093180838.1">
    <property type="nucleotide sequence ID" value="NZ_FMYH01000001.1"/>
</dbReference>
<keyword evidence="2" id="KW-1185">Reference proteome</keyword>
<dbReference type="EMBL" id="FMYH01000001">
    <property type="protein sequence ID" value="SDB89169.1"/>
    <property type="molecule type" value="Genomic_DNA"/>
</dbReference>
<dbReference type="AlphaFoldDB" id="A0A1G6H4F1"/>
<dbReference type="STRING" id="1814289.SAMN05216410_0725"/>
<dbReference type="Pfam" id="PF10012">
    <property type="entry name" value="DUF2255"/>
    <property type="match status" value="1"/>
</dbReference>
<gene>
    <name evidence="1" type="ORF">SAMN05216410_0725</name>
</gene>
<evidence type="ECO:0000313" key="2">
    <source>
        <dbReference type="Proteomes" id="UP000199039"/>
    </source>
</evidence>
<dbReference type="InterPro" id="IPR016888">
    <property type="entry name" value="UCP028498"/>
</dbReference>
<sequence length="126" mass="13940">MPSWTKEELSKIGLAEELQVSTLRPDGTFHPPVTIWVVRAGDDLYIRSAHGRGNGWFRYALADPRGRIQAGGVEKDVAFVEPDDDIHPALDTAYRTKYDNQPPAYVAPVTDATSATATFRLDPRDA</sequence>
<proteinExistence type="predicted"/>
<accession>A0A1G6H4F1</accession>
<evidence type="ECO:0000313" key="1">
    <source>
        <dbReference type="EMBL" id="SDB89169.1"/>
    </source>
</evidence>
<evidence type="ECO:0008006" key="3">
    <source>
        <dbReference type="Google" id="ProtNLM"/>
    </source>
</evidence>
<organism evidence="1 2">
    <name type="scientific">Sanguibacter gelidistatuariae</name>
    <dbReference type="NCBI Taxonomy" id="1814289"/>
    <lineage>
        <taxon>Bacteria</taxon>
        <taxon>Bacillati</taxon>
        <taxon>Actinomycetota</taxon>
        <taxon>Actinomycetes</taxon>
        <taxon>Micrococcales</taxon>
        <taxon>Sanguibacteraceae</taxon>
        <taxon>Sanguibacter</taxon>
    </lineage>
</organism>